<feature type="compositionally biased region" description="Basic and acidic residues" evidence="1">
    <location>
        <begin position="15"/>
        <end position="25"/>
    </location>
</feature>
<evidence type="ECO:0000256" key="1">
    <source>
        <dbReference type="SAM" id="MobiDB-lite"/>
    </source>
</evidence>
<feature type="region of interest" description="Disordered" evidence="1">
    <location>
        <begin position="127"/>
        <end position="155"/>
    </location>
</feature>
<protein>
    <submittedName>
        <fullName evidence="2">Uncharacterized protein</fullName>
    </submittedName>
</protein>
<feature type="compositionally biased region" description="Polar residues" evidence="1">
    <location>
        <begin position="1"/>
        <end position="14"/>
    </location>
</feature>
<proteinExistence type="predicted"/>
<feature type="region of interest" description="Disordered" evidence="1">
    <location>
        <begin position="1"/>
        <end position="25"/>
    </location>
</feature>
<dbReference type="RefSeq" id="WP_406698550.1">
    <property type="nucleotide sequence ID" value="NZ_CP155447.1"/>
</dbReference>
<accession>A0AAU7CM16</accession>
<evidence type="ECO:0000313" key="2">
    <source>
        <dbReference type="EMBL" id="XBH05701.1"/>
    </source>
</evidence>
<organism evidence="2">
    <name type="scientific">Singulisphaera sp. Ch08</name>
    <dbReference type="NCBI Taxonomy" id="3120278"/>
    <lineage>
        <taxon>Bacteria</taxon>
        <taxon>Pseudomonadati</taxon>
        <taxon>Planctomycetota</taxon>
        <taxon>Planctomycetia</taxon>
        <taxon>Isosphaerales</taxon>
        <taxon>Isosphaeraceae</taxon>
        <taxon>Singulisphaera</taxon>
    </lineage>
</organism>
<name>A0AAU7CM16_9BACT</name>
<reference evidence="2" key="1">
    <citation type="submission" date="2024-05" db="EMBL/GenBank/DDBJ databases">
        <title>Planctomycetes of the genus Singulisphaera possess chitinolytic capabilities.</title>
        <authorList>
            <person name="Ivanova A."/>
        </authorList>
    </citation>
    <scope>NUCLEOTIDE SEQUENCE</scope>
    <source>
        <strain evidence="2">Ch08T</strain>
    </source>
</reference>
<gene>
    <name evidence="2" type="ORF">V5E97_06670</name>
</gene>
<sequence>MAEFSTDSCRNFSNPRKDQDIMGKKRELKPTWRNEKSRYFPVPLNVQTCEPIKVMLEQLVLDFQTKTSINFLDMRKISQQAICNIALLHLKHLLETKGAKHLQKELAPVIRQMELIVAEDMKSRGRELEPEYLPLPEGVSSPAEKSKGKGGNTTE</sequence>
<dbReference type="EMBL" id="CP155447">
    <property type="protein sequence ID" value="XBH05701.1"/>
    <property type="molecule type" value="Genomic_DNA"/>
</dbReference>
<dbReference type="AlphaFoldDB" id="A0AAU7CM16"/>